<evidence type="ECO:0000313" key="10">
    <source>
        <dbReference type="Proteomes" id="UP000027466"/>
    </source>
</evidence>
<comment type="similarity">
    <text evidence="2">Belongs to the outer membrane factor (OMF) (TC 1.B.17) family.</text>
</comment>
<gene>
    <name evidence="9" type="ORF">BG61_04945</name>
</gene>
<dbReference type="GO" id="GO:0009279">
    <property type="term" value="C:cell outer membrane"/>
    <property type="evidence" value="ECO:0007669"/>
    <property type="project" value="UniProtKB-SubCell"/>
</dbReference>
<keyword evidence="7" id="KW-0998">Cell outer membrane</keyword>
<evidence type="ECO:0000256" key="5">
    <source>
        <dbReference type="ARBA" id="ARBA00022692"/>
    </source>
</evidence>
<proteinExistence type="inferred from homology"/>
<dbReference type="GO" id="GO:0015562">
    <property type="term" value="F:efflux transmembrane transporter activity"/>
    <property type="evidence" value="ECO:0007669"/>
    <property type="project" value="InterPro"/>
</dbReference>
<organism evidence="9 10">
    <name type="scientific">Caballeronia glathei</name>
    <dbReference type="NCBI Taxonomy" id="60547"/>
    <lineage>
        <taxon>Bacteria</taxon>
        <taxon>Pseudomonadati</taxon>
        <taxon>Pseudomonadota</taxon>
        <taxon>Betaproteobacteria</taxon>
        <taxon>Burkholderiales</taxon>
        <taxon>Burkholderiaceae</taxon>
        <taxon>Caballeronia</taxon>
    </lineage>
</organism>
<evidence type="ECO:0000256" key="8">
    <source>
        <dbReference type="SAM" id="MobiDB-lite"/>
    </source>
</evidence>
<accession>A0A069PSG3</accession>
<name>A0A069PSG3_9BURK</name>
<dbReference type="GO" id="GO:0015288">
    <property type="term" value="F:porin activity"/>
    <property type="evidence" value="ECO:0007669"/>
    <property type="project" value="TreeGrafter"/>
</dbReference>
<dbReference type="EMBL" id="JFHC01000012">
    <property type="protein sequence ID" value="KDR42824.1"/>
    <property type="molecule type" value="Genomic_DNA"/>
</dbReference>
<evidence type="ECO:0000313" key="9">
    <source>
        <dbReference type="EMBL" id="KDR42824.1"/>
    </source>
</evidence>
<keyword evidence="10" id="KW-1185">Reference proteome</keyword>
<evidence type="ECO:0000256" key="4">
    <source>
        <dbReference type="ARBA" id="ARBA00022452"/>
    </source>
</evidence>
<dbReference type="InterPro" id="IPR003423">
    <property type="entry name" value="OMP_efflux"/>
</dbReference>
<evidence type="ECO:0000256" key="7">
    <source>
        <dbReference type="ARBA" id="ARBA00023237"/>
    </source>
</evidence>
<feature type="region of interest" description="Disordered" evidence="8">
    <location>
        <begin position="192"/>
        <end position="244"/>
    </location>
</feature>
<evidence type="ECO:0000256" key="6">
    <source>
        <dbReference type="ARBA" id="ARBA00023136"/>
    </source>
</evidence>
<dbReference type="RefSeq" id="WP_081868032.1">
    <property type="nucleotide sequence ID" value="NZ_CADFFX010000007.1"/>
</dbReference>
<keyword evidence="4" id="KW-1134">Transmembrane beta strand</keyword>
<evidence type="ECO:0000256" key="1">
    <source>
        <dbReference type="ARBA" id="ARBA00004442"/>
    </source>
</evidence>
<comment type="caution">
    <text evidence="9">The sequence shown here is derived from an EMBL/GenBank/DDBJ whole genome shotgun (WGS) entry which is preliminary data.</text>
</comment>
<reference evidence="9 10" key="1">
    <citation type="submission" date="2014-03" db="EMBL/GenBank/DDBJ databases">
        <title>Draft Genome Sequences of Four Burkholderia Strains.</title>
        <authorList>
            <person name="Liu X.Y."/>
            <person name="Li C.X."/>
            <person name="Xu J.H."/>
        </authorList>
    </citation>
    <scope>NUCLEOTIDE SEQUENCE [LARGE SCALE GENOMIC DNA]</scope>
    <source>
        <strain evidence="9 10">DSM 50014</strain>
    </source>
</reference>
<dbReference type="PANTHER" id="PTHR30026">
    <property type="entry name" value="OUTER MEMBRANE PROTEIN TOLC"/>
    <property type="match status" value="1"/>
</dbReference>
<dbReference type="GO" id="GO:1990281">
    <property type="term" value="C:efflux pump complex"/>
    <property type="evidence" value="ECO:0007669"/>
    <property type="project" value="TreeGrafter"/>
</dbReference>
<dbReference type="PANTHER" id="PTHR30026:SF22">
    <property type="entry name" value="OUTER MEMBRANE EFFLUX PROTEIN"/>
    <property type="match status" value="1"/>
</dbReference>
<dbReference type="Pfam" id="PF02321">
    <property type="entry name" value="OEP"/>
    <property type="match status" value="2"/>
</dbReference>
<keyword evidence="5" id="KW-0812">Transmembrane</keyword>
<evidence type="ECO:0000256" key="2">
    <source>
        <dbReference type="ARBA" id="ARBA00007613"/>
    </source>
</evidence>
<feature type="region of interest" description="Disordered" evidence="8">
    <location>
        <begin position="103"/>
        <end position="174"/>
    </location>
</feature>
<keyword evidence="6" id="KW-0472">Membrane</keyword>
<dbReference type="AlphaFoldDB" id="A0A069PSG3"/>
<feature type="region of interest" description="Disordered" evidence="8">
    <location>
        <begin position="1"/>
        <end position="26"/>
    </location>
</feature>
<dbReference type="Proteomes" id="UP000027466">
    <property type="component" value="Unassembled WGS sequence"/>
</dbReference>
<feature type="compositionally biased region" description="Basic and acidic residues" evidence="8">
    <location>
        <begin position="14"/>
        <end position="23"/>
    </location>
</feature>
<keyword evidence="3" id="KW-0813">Transport</keyword>
<comment type="subcellular location">
    <subcellularLocation>
        <location evidence="1">Cell outer membrane</location>
    </subcellularLocation>
</comment>
<evidence type="ECO:0000256" key="3">
    <source>
        <dbReference type="ARBA" id="ARBA00022448"/>
    </source>
</evidence>
<dbReference type="SUPFAM" id="SSF56954">
    <property type="entry name" value="Outer membrane efflux proteins (OEP)"/>
    <property type="match status" value="1"/>
</dbReference>
<dbReference type="InterPro" id="IPR051906">
    <property type="entry name" value="TolC-like"/>
</dbReference>
<dbReference type="Gene3D" id="1.20.1600.10">
    <property type="entry name" value="Outer membrane efflux proteins (OEP)"/>
    <property type="match status" value="1"/>
</dbReference>
<sequence length="712" mass="75998">MQKRKSAARNALSYERRAPDARGRGARLRGSGVLVGAGVMALACAPSRSQAASALDAMPWVPTHVPVTQPGAIAQPAAPVSASAGALPPATPERAAVSVDEVHRQADPSPALRAVAAPTTTESASADMRTVARPPQASSLAGAGEAARQLSAAAPEERNLAAVPSSAPVSPEKPVATRKSYYAFTPGLSLPESTSTVEQPSAKHFSSTAAGVQSPIARDSGATVQRTQAGPLPTSRLPKSGLGNSAAESLKSLASDPVVRGEDVTFAFPDAPVPAKKRAQRGSGAVEEAYSQWLGDSAIGVRDVAGGPPVPEQAVRSALRQAADLAAERSAEVRQARADWEAAGYDTDEAKGRRWPQVQIGGYSPSIRDSGTRYDDYNRAYANVNISTRVYDWGKTSKTIESRSRTADAAQYKYLATAQANAYDISSNLVELAKNRAAYAIGVNYVKRMRALVDMLVEIVKVDPGRSSELTQAKARLLQAQTTQDAVATRVRELELAVRKLVGDQPTPMPGGIHWQMRVAAVEDAVAAIAQNPTVAQAGAEQAAADAYAKAVRASGLPEVNWVITKSTGRDTFGSRQPWQTMLQLSWSPFQGGSQRASERAALARADSSGEKKEQLRLDAEYNVRQAHHDALALAERARLYAEVADESELVRKQFFEQWYHLGRRTLLDVLLAESDFYNNQVAEVTTQFDAYQSVLKLHLSSGTLMEWLNGT</sequence>
<feature type="compositionally biased region" description="Polar residues" evidence="8">
    <location>
        <begin position="192"/>
        <end position="211"/>
    </location>
</feature>
<dbReference type="STRING" id="60547.GCA_000751215_01365"/>
<protein>
    <submittedName>
        <fullName evidence="9">Transporter</fullName>
    </submittedName>
</protein>